<dbReference type="PANTHER" id="PTHR10366:SF564">
    <property type="entry name" value="STEROL-4-ALPHA-CARBOXYLATE 3-DEHYDROGENASE, DECARBOXYLATING"/>
    <property type="match status" value="1"/>
</dbReference>
<dbReference type="Proteomes" id="UP000195602">
    <property type="component" value="Unassembled WGS sequence"/>
</dbReference>
<dbReference type="Pfam" id="PF01370">
    <property type="entry name" value="Epimerase"/>
    <property type="match status" value="1"/>
</dbReference>
<organism evidence="4 5">
    <name type="scientific">Clavispora lusitaniae</name>
    <name type="common">Candida lusitaniae</name>
    <dbReference type="NCBI Taxonomy" id="36911"/>
    <lineage>
        <taxon>Eukaryota</taxon>
        <taxon>Fungi</taxon>
        <taxon>Dikarya</taxon>
        <taxon>Ascomycota</taxon>
        <taxon>Saccharomycotina</taxon>
        <taxon>Pichiomycetes</taxon>
        <taxon>Metschnikowiaceae</taxon>
        <taxon>Clavispora</taxon>
    </lineage>
</organism>
<comment type="caution">
    <text evidence="4">The sequence shown here is derived from an EMBL/GenBank/DDBJ whole genome shotgun (WGS) entry which is preliminary data.</text>
</comment>
<dbReference type="CDD" id="cd05227">
    <property type="entry name" value="AR_SDR_e"/>
    <property type="match status" value="1"/>
</dbReference>
<sequence>MSETVFVSGATGFIAQHICKLLLDKGYTVIGSARSEAKGEHLAQLLNSTKFSYVVVPDVQFEGAFDDVLAKNPQISVFLHTASPFHFKATNVEDELLKPAVHGTKNALKSITKHGNNVKRVVITSSYAAISTAESEADPSVVNNEKTWNQITWEESKRDPVSGYRGSKKFAELAGWDFVKEQKPNFIINYVNPSFVFGPQAFDSEVKDNLNTSSEIINNLLKLTPESQIPPTRGGFVDVRDVAKAHLIAFEKPIENERLLMNAGRFCSQDLLDVLNAKFSELKGKIPVGEPGTGHLVNDAMCKIENEHTKSILGFKLIDLETTVYDSVKQILDAKKGSKI</sequence>
<comment type="similarity">
    <text evidence="2">Belongs to the NAD(P)-dependent epimerase/dehydratase family. Dihydroflavonol-4-reductase subfamily.</text>
</comment>
<dbReference type="GO" id="GO:0016616">
    <property type="term" value="F:oxidoreductase activity, acting on the CH-OH group of donors, NAD or NADP as acceptor"/>
    <property type="evidence" value="ECO:0007669"/>
    <property type="project" value="TreeGrafter"/>
</dbReference>
<accession>A0AA91T150</accession>
<dbReference type="InterPro" id="IPR050425">
    <property type="entry name" value="NAD(P)_dehydrat-like"/>
</dbReference>
<keyword evidence="1" id="KW-0560">Oxidoreductase</keyword>
<dbReference type="InterPro" id="IPR036291">
    <property type="entry name" value="NAD(P)-bd_dom_sf"/>
</dbReference>
<evidence type="ECO:0000256" key="1">
    <source>
        <dbReference type="ARBA" id="ARBA00023002"/>
    </source>
</evidence>
<dbReference type="PANTHER" id="PTHR10366">
    <property type="entry name" value="NAD DEPENDENT EPIMERASE/DEHYDRATASE"/>
    <property type="match status" value="1"/>
</dbReference>
<evidence type="ECO:0000313" key="5">
    <source>
        <dbReference type="Proteomes" id="UP000195602"/>
    </source>
</evidence>
<name>A0AA91T150_CLALS</name>
<dbReference type="SUPFAM" id="SSF51735">
    <property type="entry name" value="NAD(P)-binding Rossmann-fold domains"/>
    <property type="match status" value="1"/>
</dbReference>
<evidence type="ECO:0000259" key="3">
    <source>
        <dbReference type="Pfam" id="PF01370"/>
    </source>
</evidence>
<feature type="domain" description="NAD-dependent epimerase/dehydratase" evidence="3">
    <location>
        <begin position="5"/>
        <end position="255"/>
    </location>
</feature>
<dbReference type="InterPro" id="IPR001509">
    <property type="entry name" value="Epimerase_deHydtase"/>
</dbReference>
<dbReference type="KEGG" id="clus:A9F13_11g00484"/>
<evidence type="ECO:0000313" key="4">
    <source>
        <dbReference type="EMBL" id="OVF07715.1"/>
    </source>
</evidence>
<dbReference type="EMBL" id="LYUB02000011">
    <property type="protein sequence ID" value="OVF07715.1"/>
    <property type="molecule type" value="Genomic_DNA"/>
</dbReference>
<dbReference type="AlphaFoldDB" id="A0AA91T150"/>
<protein>
    <submittedName>
        <fullName evidence="4">Methylglyoxal reductase (NADPH-dependent)</fullName>
    </submittedName>
</protein>
<dbReference type="FunFam" id="3.40.50.720:FF:000191">
    <property type="entry name" value="Methylglyoxal reductase (NADPH-dependent)"/>
    <property type="match status" value="1"/>
</dbReference>
<dbReference type="Gene3D" id="3.40.50.720">
    <property type="entry name" value="NAD(P)-binding Rossmann-like Domain"/>
    <property type="match status" value="1"/>
</dbReference>
<proteinExistence type="inferred from homology"/>
<gene>
    <name evidence="4" type="ORF">A9F13_11g00484</name>
</gene>
<evidence type="ECO:0000256" key="2">
    <source>
        <dbReference type="ARBA" id="ARBA00023445"/>
    </source>
</evidence>
<reference evidence="4 5" key="1">
    <citation type="submission" date="2017-04" db="EMBL/GenBank/DDBJ databases">
        <title>Draft genome of the yeast Clavispora lusitaniae type strain CBS 6936.</title>
        <authorList>
            <person name="Durrens P."/>
            <person name="Klopp C."/>
            <person name="Biteau N."/>
            <person name="Fitton-Ouhabi V."/>
            <person name="Dementhon K."/>
            <person name="Accoceberry I."/>
            <person name="Sherman D.J."/>
            <person name="Noel T."/>
        </authorList>
    </citation>
    <scope>NUCLEOTIDE SEQUENCE [LARGE SCALE GENOMIC DNA]</scope>
    <source>
        <strain evidence="4 5">CBS 6936</strain>
    </source>
</reference>